<dbReference type="PANTHER" id="PTHR33217">
    <property type="entry name" value="TRANSPOSASE FOR INSERTION SEQUENCE ELEMENT IS1081"/>
    <property type="match status" value="1"/>
</dbReference>
<gene>
    <name evidence="7" type="ORF">AUF17_06785</name>
    <name evidence="8" type="ORF">AUF17_14610</name>
</gene>
<dbReference type="GO" id="GO:0003677">
    <property type="term" value="F:DNA binding"/>
    <property type="evidence" value="ECO:0007669"/>
    <property type="project" value="UniProtKB-UniRule"/>
</dbReference>
<dbReference type="Proteomes" id="UP000316316">
    <property type="component" value="Unassembled WGS sequence"/>
</dbReference>
<keyword evidence="4 6" id="KW-0238">DNA-binding</keyword>
<dbReference type="EMBL" id="PDXQ01000001">
    <property type="protein sequence ID" value="TRZ33802.1"/>
    <property type="molecule type" value="Genomic_DNA"/>
</dbReference>
<dbReference type="EMBL" id="PDXQ01000001">
    <property type="protein sequence ID" value="TRZ35242.1"/>
    <property type="molecule type" value="Genomic_DNA"/>
</dbReference>
<comment type="function">
    <text evidence="1 6">Required for the transposition of the insertion element.</text>
</comment>
<dbReference type="GO" id="GO:0006313">
    <property type="term" value="P:DNA transposition"/>
    <property type="evidence" value="ECO:0007669"/>
    <property type="project" value="UniProtKB-UniRule"/>
</dbReference>
<evidence type="ECO:0000256" key="2">
    <source>
        <dbReference type="ARBA" id="ARBA00010961"/>
    </source>
</evidence>
<comment type="caution">
    <text evidence="7">The sequence shown here is derived from an EMBL/GenBank/DDBJ whole genome shotgun (WGS) entry which is preliminary data.</text>
</comment>
<keyword evidence="5 6" id="KW-0233">DNA recombination</keyword>
<dbReference type="PANTHER" id="PTHR33217:SF8">
    <property type="entry name" value="MUTATOR FAMILY TRANSPOSASE"/>
    <property type="match status" value="1"/>
</dbReference>
<proteinExistence type="inferred from homology"/>
<keyword evidence="6" id="KW-0814">Transposable element</keyword>
<reference evidence="7 9" key="1">
    <citation type="submission" date="2017-10" db="EMBL/GenBank/DDBJ databases">
        <title>FDA dAtabase for Regulatory Grade micrObial Sequences (FDA-ARGOS): Supporting development and validation of Infectious Disease Dx tests.</title>
        <authorList>
            <person name="Campos J."/>
            <person name="Goldberg B."/>
            <person name="Tallon L.J."/>
            <person name="Sadzewicz L."/>
            <person name="Sengamalay N."/>
            <person name="Ott S."/>
            <person name="Godinez A."/>
            <person name="Nagaraj S."/>
            <person name="Vyas G."/>
            <person name="Aluvathingal J."/>
            <person name="Nadendla S."/>
            <person name="Geyer C."/>
            <person name="Nandy P."/>
            <person name="Hobson J."/>
            <person name="Sichtig H."/>
        </authorList>
    </citation>
    <scope>NUCLEOTIDE SEQUENCE [LARGE SCALE GENOMIC DNA]</scope>
    <source>
        <strain evidence="7 9">FDAARGOS_185</strain>
    </source>
</reference>
<dbReference type="AlphaFoldDB" id="A0A8B5W1S0"/>
<keyword evidence="3 6" id="KW-0815">Transposition</keyword>
<protein>
    <recommendedName>
        <fullName evidence="6">Mutator family transposase</fullName>
    </recommendedName>
</protein>
<evidence type="ECO:0000256" key="5">
    <source>
        <dbReference type="ARBA" id="ARBA00023172"/>
    </source>
</evidence>
<evidence type="ECO:0000313" key="8">
    <source>
        <dbReference type="EMBL" id="TRZ35242.1"/>
    </source>
</evidence>
<evidence type="ECO:0000313" key="9">
    <source>
        <dbReference type="Proteomes" id="UP000316316"/>
    </source>
</evidence>
<evidence type="ECO:0000256" key="6">
    <source>
        <dbReference type="RuleBase" id="RU365089"/>
    </source>
</evidence>
<dbReference type="GO" id="GO:0004803">
    <property type="term" value="F:transposase activity"/>
    <property type="evidence" value="ECO:0007669"/>
    <property type="project" value="UniProtKB-UniRule"/>
</dbReference>
<dbReference type="Pfam" id="PF00872">
    <property type="entry name" value="Transposase_mut"/>
    <property type="match status" value="1"/>
</dbReference>
<accession>A0A8B5W1S0</accession>
<evidence type="ECO:0000256" key="4">
    <source>
        <dbReference type="ARBA" id="ARBA00023125"/>
    </source>
</evidence>
<evidence type="ECO:0000313" key="7">
    <source>
        <dbReference type="EMBL" id="TRZ33802.1"/>
    </source>
</evidence>
<evidence type="ECO:0000256" key="1">
    <source>
        <dbReference type="ARBA" id="ARBA00002190"/>
    </source>
</evidence>
<evidence type="ECO:0000256" key="3">
    <source>
        <dbReference type="ARBA" id="ARBA00022578"/>
    </source>
</evidence>
<sequence>MNQFTTEIMYALAKKEDLNDIFRSHLELAVNELLETELTEFLGYSRYDREGIHTGNSRNGKYLRSFDTKYGTLNLSVPRDRNGEFHQRTLPAYDRRTDALEETVIQLYRKGITTSEIADLIEKMYGAYYTPQTISNITKAVAEQVVAFQKRKLSERYVCVYLDATYLPLRRDSVAKEAIHLAIGIRSDGSKEVLNYRIAPTESAEGWRELLLTIQSQGVKEVLLFVTDGLTGLDAVLSECFPKAKQQRCLVHIARNICHNVRVSDRKLVTEDFKRIHLATTKEEAEKELATFLDRWCKQYPKLVKKLSEQTNLLTFFDFPPSIRCSIYSTNLIEGFNKHLKRATKKKEQFPNEEALERFLVTQLLEYNNRHDERCHRGFAQCRDTLESMFI</sequence>
<organism evidence="7 9">
    <name type="scientific">Enterococcus avium</name>
    <name type="common">Streptococcus avium</name>
    <dbReference type="NCBI Taxonomy" id="33945"/>
    <lineage>
        <taxon>Bacteria</taxon>
        <taxon>Bacillati</taxon>
        <taxon>Bacillota</taxon>
        <taxon>Bacilli</taxon>
        <taxon>Lactobacillales</taxon>
        <taxon>Enterococcaceae</taxon>
        <taxon>Enterococcus</taxon>
    </lineage>
</organism>
<dbReference type="RefSeq" id="WP_144324713.1">
    <property type="nucleotide sequence ID" value="NZ_PDXQ01000001.1"/>
</dbReference>
<dbReference type="InterPro" id="IPR001207">
    <property type="entry name" value="Transposase_mutator"/>
</dbReference>
<comment type="similarity">
    <text evidence="2 6">Belongs to the transposase mutator family.</text>
</comment>
<dbReference type="NCBIfam" id="NF033543">
    <property type="entry name" value="transpos_IS256"/>
    <property type="match status" value="1"/>
</dbReference>
<name>A0A8B5W1S0_ENTAV</name>